<dbReference type="KEGG" id="rpb:RPB_3106"/>
<dbReference type="InterPro" id="IPR029058">
    <property type="entry name" value="AB_hydrolase_fold"/>
</dbReference>
<dbReference type="HOGENOM" id="CLU_012494_8_2_5"/>
<dbReference type="GO" id="GO:0016787">
    <property type="term" value="F:hydrolase activity"/>
    <property type="evidence" value="ECO:0007669"/>
    <property type="project" value="UniProtKB-KW"/>
</dbReference>
<sequence>MQDVAPPDIPAELRALMAEIGPKWATNTKGHIQLMIDEFSELLKHSPKQGVDVEPNITYGPHERQAFDVYRPHSPSQTPRPGLIFVHGGAFTEGRRDRSSEIYANVLYYFARHGIVGINAGYRLAPEARYPGATRDIAKIVAWMRANATDLGVDPERIFLMGHSAGGAHVGSYAFDRRHQADGGHGLAGVLIISGRVRADSHAHNPNALRVAEYYGSDAAVHEDVSPVNHVDATSPPTFIACAEFENPLIDVYCFELAYRLAAAKRKAPPFMWLKGHNHTSIIGQFNTAEDALGRACLDFIRSTS</sequence>
<dbReference type="STRING" id="316058.RPB_3106"/>
<feature type="domain" description="BD-FAE-like" evidence="2">
    <location>
        <begin position="68"/>
        <end position="167"/>
    </location>
</feature>
<gene>
    <name evidence="3" type="ordered locus">RPB_3106</name>
</gene>
<accession>Q2IVF6</accession>
<dbReference type="Proteomes" id="UP000008809">
    <property type="component" value="Chromosome"/>
</dbReference>
<keyword evidence="4" id="KW-1185">Reference proteome</keyword>
<organism evidence="3 4">
    <name type="scientific">Rhodopseudomonas palustris (strain HaA2)</name>
    <dbReference type="NCBI Taxonomy" id="316058"/>
    <lineage>
        <taxon>Bacteria</taxon>
        <taxon>Pseudomonadati</taxon>
        <taxon>Pseudomonadota</taxon>
        <taxon>Alphaproteobacteria</taxon>
        <taxon>Hyphomicrobiales</taxon>
        <taxon>Nitrobacteraceae</taxon>
        <taxon>Rhodopseudomonas</taxon>
    </lineage>
</organism>
<dbReference type="Pfam" id="PF20434">
    <property type="entry name" value="BD-FAE"/>
    <property type="match status" value="1"/>
</dbReference>
<evidence type="ECO:0000259" key="2">
    <source>
        <dbReference type="Pfam" id="PF20434"/>
    </source>
</evidence>
<name>Q2IVF6_RHOP2</name>
<dbReference type="OrthoDB" id="9771666at2"/>
<dbReference type="EMBL" id="CP000250">
    <property type="protein sequence ID" value="ABD07804.1"/>
    <property type="molecule type" value="Genomic_DNA"/>
</dbReference>
<dbReference type="RefSeq" id="WP_011441988.1">
    <property type="nucleotide sequence ID" value="NC_007778.1"/>
</dbReference>
<dbReference type="SUPFAM" id="SSF53474">
    <property type="entry name" value="alpha/beta-Hydrolases"/>
    <property type="match status" value="1"/>
</dbReference>
<proteinExistence type="predicted"/>
<evidence type="ECO:0000256" key="1">
    <source>
        <dbReference type="ARBA" id="ARBA00022801"/>
    </source>
</evidence>
<dbReference type="eggNOG" id="COG0657">
    <property type="taxonomic scope" value="Bacteria"/>
</dbReference>
<dbReference type="ESTHER" id="rhop2-q2ivf6">
    <property type="family name" value="BD-FAE"/>
</dbReference>
<dbReference type="Gene3D" id="3.40.50.1820">
    <property type="entry name" value="alpha/beta hydrolase"/>
    <property type="match status" value="1"/>
</dbReference>
<evidence type="ECO:0000313" key="4">
    <source>
        <dbReference type="Proteomes" id="UP000008809"/>
    </source>
</evidence>
<protein>
    <submittedName>
        <fullName evidence="3">Esterase/lipase/thioesterase</fullName>
    </submittedName>
</protein>
<keyword evidence="1" id="KW-0378">Hydrolase</keyword>
<dbReference type="AlphaFoldDB" id="Q2IVF6"/>
<reference evidence="3 4" key="1">
    <citation type="submission" date="2006-01" db="EMBL/GenBank/DDBJ databases">
        <title>Complete sequence of Rhodopseudomonas palustris HaA2.</title>
        <authorList>
            <consortium name="US DOE Joint Genome Institute"/>
            <person name="Copeland A."/>
            <person name="Lucas S."/>
            <person name="Lapidus A."/>
            <person name="Barry K."/>
            <person name="Detter J.C."/>
            <person name="Glavina T."/>
            <person name="Hammon N."/>
            <person name="Israni S."/>
            <person name="Pitluck S."/>
            <person name="Chain P."/>
            <person name="Malfatti S."/>
            <person name="Shin M."/>
            <person name="Vergez L."/>
            <person name="Schmutz J."/>
            <person name="Larimer F."/>
            <person name="Land M."/>
            <person name="Hauser L."/>
            <person name="Pelletier D.A."/>
            <person name="Kyrpides N."/>
            <person name="Anderson I."/>
            <person name="Oda Y."/>
            <person name="Harwood C.S."/>
            <person name="Richardson P."/>
        </authorList>
    </citation>
    <scope>NUCLEOTIDE SEQUENCE [LARGE SCALE GENOMIC DNA]</scope>
    <source>
        <strain evidence="3 4">HaA2</strain>
    </source>
</reference>
<evidence type="ECO:0000313" key="3">
    <source>
        <dbReference type="EMBL" id="ABD07804.1"/>
    </source>
</evidence>
<dbReference type="PANTHER" id="PTHR48081">
    <property type="entry name" value="AB HYDROLASE SUPERFAMILY PROTEIN C4A8.06C"/>
    <property type="match status" value="1"/>
</dbReference>
<dbReference type="InterPro" id="IPR049492">
    <property type="entry name" value="BD-FAE-like_dom"/>
</dbReference>
<dbReference type="PANTHER" id="PTHR48081:SF33">
    <property type="entry name" value="KYNURENINE FORMAMIDASE"/>
    <property type="match status" value="1"/>
</dbReference>
<dbReference type="InterPro" id="IPR050300">
    <property type="entry name" value="GDXG_lipolytic_enzyme"/>
</dbReference>